<dbReference type="EMBL" id="JH795864">
    <property type="protein sequence ID" value="EJU01253.1"/>
    <property type="molecule type" value="Genomic_DNA"/>
</dbReference>
<feature type="region of interest" description="Disordered" evidence="1">
    <location>
        <begin position="166"/>
        <end position="283"/>
    </location>
</feature>
<dbReference type="GeneID" id="63683594"/>
<evidence type="ECO:0000256" key="1">
    <source>
        <dbReference type="SAM" id="MobiDB-lite"/>
    </source>
</evidence>
<feature type="compositionally biased region" description="Low complexity" evidence="1">
    <location>
        <begin position="231"/>
        <end position="247"/>
    </location>
</feature>
<name>M5GB97_DACPD</name>
<sequence length="397" mass="43565">MSVCRTEEDVRAVLDSTKEEDIEPAKLALQSFIETLRSEGRTDLSVAAAVERLEDSYVQTVYLHEAFYLARLSASLPNRIVLPGFSKWLDQREQQVANLWIAAQNGFNHLAQAWGEETGKVTRLQQEAMREWTLHRWRRLQVETERLRELNRRLGKEYKRLGEAFIGAEEEEAREDSGGGMNEEPEASQTPPTTAEAPSITPEPVSPSTPTPPRTPRSNPRSTTRKHRKPPSTSSSSHASSSASSRSGPPLFPSFGLPWSPYLGPGRMMPSPSDLKAYDAPDSPPPIIQRGYYSPFASPYSPVSGLPSWPSTSLPTVPESATLFQASSQSYSGFPYVSSYDSMYLPAHIAGAASPTSVGTVTLSGPSLGGSSSESDSVSRMSTTPKFSLPRWLRRSS</sequence>
<dbReference type="Proteomes" id="UP000030653">
    <property type="component" value="Unassembled WGS sequence"/>
</dbReference>
<feature type="compositionally biased region" description="Pro residues" evidence="1">
    <location>
        <begin position="204"/>
        <end position="215"/>
    </location>
</feature>
<feature type="region of interest" description="Disordered" evidence="1">
    <location>
        <begin position="356"/>
        <end position="397"/>
    </location>
</feature>
<proteinExistence type="predicted"/>
<organism evidence="2 3">
    <name type="scientific">Dacryopinax primogenitus (strain DJM 731)</name>
    <name type="common">Brown rot fungus</name>
    <dbReference type="NCBI Taxonomy" id="1858805"/>
    <lineage>
        <taxon>Eukaryota</taxon>
        <taxon>Fungi</taxon>
        <taxon>Dikarya</taxon>
        <taxon>Basidiomycota</taxon>
        <taxon>Agaricomycotina</taxon>
        <taxon>Dacrymycetes</taxon>
        <taxon>Dacrymycetales</taxon>
        <taxon>Dacrymycetaceae</taxon>
        <taxon>Dacryopinax</taxon>
    </lineage>
</organism>
<accession>M5GB97</accession>
<dbReference type="RefSeq" id="XP_040628150.1">
    <property type="nucleotide sequence ID" value="XM_040768532.1"/>
</dbReference>
<dbReference type="HOGENOM" id="CLU_694487_0_0_1"/>
<keyword evidence="3" id="KW-1185">Reference proteome</keyword>
<gene>
    <name evidence="2" type="ORF">DACRYDRAFT_107809</name>
</gene>
<evidence type="ECO:0000313" key="3">
    <source>
        <dbReference type="Proteomes" id="UP000030653"/>
    </source>
</evidence>
<feature type="compositionally biased region" description="Low complexity" evidence="1">
    <location>
        <begin position="359"/>
        <end position="384"/>
    </location>
</feature>
<reference evidence="2 3" key="1">
    <citation type="journal article" date="2012" name="Science">
        <title>The Paleozoic origin of enzymatic lignin decomposition reconstructed from 31 fungal genomes.</title>
        <authorList>
            <person name="Floudas D."/>
            <person name="Binder M."/>
            <person name="Riley R."/>
            <person name="Barry K."/>
            <person name="Blanchette R.A."/>
            <person name="Henrissat B."/>
            <person name="Martinez A.T."/>
            <person name="Otillar R."/>
            <person name="Spatafora J.W."/>
            <person name="Yadav J.S."/>
            <person name="Aerts A."/>
            <person name="Benoit I."/>
            <person name="Boyd A."/>
            <person name="Carlson A."/>
            <person name="Copeland A."/>
            <person name="Coutinho P.M."/>
            <person name="de Vries R.P."/>
            <person name="Ferreira P."/>
            <person name="Findley K."/>
            <person name="Foster B."/>
            <person name="Gaskell J."/>
            <person name="Glotzer D."/>
            <person name="Gorecki P."/>
            <person name="Heitman J."/>
            <person name="Hesse C."/>
            <person name="Hori C."/>
            <person name="Igarashi K."/>
            <person name="Jurgens J.A."/>
            <person name="Kallen N."/>
            <person name="Kersten P."/>
            <person name="Kohler A."/>
            <person name="Kuees U."/>
            <person name="Kumar T.K.A."/>
            <person name="Kuo A."/>
            <person name="LaButti K."/>
            <person name="Larrondo L.F."/>
            <person name="Lindquist E."/>
            <person name="Ling A."/>
            <person name="Lombard V."/>
            <person name="Lucas S."/>
            <person name="Lundell T."/>
            <person name="Martin R."/>
            <person name="McLaughlin D.J."/>
            <person name="Morgenstern I."/>
            <person name="Morin E."/>
            <person name="Murat C."/>
            <person name="Nagy L.G."/>
            <person name="Nolan M."/>
            <person name="Ohm R.A."/>
            <person name="Patyshakuliyeva A."/>
            <person name="Rokas A."/>
            <person name="Ruiz-Duenas F.J."/>
            <person name="Sabat G."/>
            <person name="Salamov A."/>
            <person name="Samejima M."/>
            <person name="Schmutz J."/>
            <person name="Slot J.C."/>
            <person name="St John F."/>
            <person name="Stenlid J."/>
            <person name="Sun H."/>
            <person name="Sun S."/>
            <person name="Syed K."/>
            <person name="Tsang A."/>
            <person name="Wiebenga A."/>
            <person name="Young D."/>
            <person name="Pisabarro A."/>
            <person name="Eastwood D.C."/>
            <person name="Martin F."/>
            <person name="Cullen D."/>
            <person name="Grigoriev I.V."/>
            <person name="Hibbett D.S."/>
        </authorList>
    </citation>
    <scope>NUCLEOTIDE SEQUENCE [LARGE SCALE GENOMIC DNA]</scope>
    <source>
        <strain evidence="2 3">DJM-731 SS1</strain>
    </source>
</reference>
<evidence type="ECO:0000313" key="2">
    <source>
        <dbReference type="EMBL" id="EJU01253.1"/>
    </source>
</evidence>
<protein>
    <submittedName>
        <fullName evidence="2">Uncharacterized protein</fullName>
    </submittedName>
</protein>
<dbReference type="AlphaFoldDB" id="M5GB97"/>